<dbReference type="Pfam" id="PF23598">
    <property type="entry name" value="LRR_14"/>
    <property type="match status" value="1"/>
</dbReference>
<keyword evidence="15" id="KW-0325">Glycoprotein</keyword>
<dbReference type="InterPro" id="IPR003591">
    <property type="entry name" value="Leu-rich_rpt_typical-subtyp"/>
</dbReference>
<evidence type="ECO:0000256" key="7">
    <source>
        <dbReference type="ARBA" id="ARBA00022692"/>
    </source>
</evidence>
<reference evidence="21" key="1">
    <citation type="journal article" date="2019" name="Int. J. Syst. Evol. Microbiol.">
        <title>The Global Catalogue of Microorganisms (GCM) 10K type strain sequencing project: providing services to taxonomists for standard genome sequencing and annotation.</title>
        <authorList>
            <consortium name="The Broad Institute Genomics Platform"/>
            <consortium name="The Broad Institute Genome Sequencing Center for Infectious Disease"/>
            <person name="Wu L."/>
            <person name="Ma J."/>
        </authorList>
    </citation>
    <scope>NUCLEOTIDE SEQUENCE [LARGE SCALE GENOMIC DNA]</scope>
    <source>
        <strain evidence="21">KCTC 22814</strain>
    </source>
</reference>
<keyword evidence="6" id="KW-0433">Leucine-rich repeat</keyword>
<dbReference type="PANTHER" id="PTHR48052">
    <property type="entry name" value="UNNAMED PRODUCT"/>
    <property type="match status" value="1"/>
</dbReference>
<evidence type="ECO:0000256" key="8">
    <source>
        <dbReference type="ARBA" id="ARBA00022729"/>
    </source>
</evidence>
<dbReference type="PANTHER" id="PTHR48052:SF63">
    <property type="entry name" value="PROTEIN KINASE DOMAIN-CONTAINING PROTEIN"/>
    <property type="match status" value="1"/>
</dbReference>
<dbReference type="InterPro" id="IPR032675">
    <property type="entry name" value="LRR_dom_sf"/>
</dbReference>
<name>A0ABW6BG45_9SPHI</name>
<dbReference type="SMART" id="SM00028">
    <property type="entry name" value="TPR"/>
    <property type="match status" value="3"/>
</dbReference>
<gene>
    <name evidence="20" type="ORF">ACFS7Y_06535</name>
</gene>
<keyword evidence="9" id="KW-0677">Repeat</keyword>
<evidence type="ECO:0000256" key="14">
    <source>
        <dbReference type="ARBA" id="ARBA00023170"/>
    </source>
</evidence>
<dbReference type="InterPro" id="IPR019734">
    <property type="entry name" value="TPR_rpt"/>
</dbReference>
<comment type="subcellular location">
    <subcellularLocation>
        <location evidence="1">Cell membrane</location>
    </subcellularLocation>
    <subcellularLocation>
        <location evidence="2">Chromosome</location>
    </subcellularLocation>
    <subcellularLocation>
        <location evidence="17">Endomembrane system</location>
        <topology evidence="17">Single-pass membrane protein</topology>
    </subcellularLocation>
</comment>
<feature type="domain" description="Disease resistance R13L4/SHOC-2-like LRR" evidence="19">
    <location>
        <begin position="373"/>
        <end position="444"/>
    </location>
</feature>
<dbReference type="SMART" id="SM00364">
    <property type="entry name" value="LRR_BAC"/>
    <property type="match status" value="5"/>
</dbReference>
<evidence type="ECO:0000256" key="11">
    <source>
        <dbReference type="ARBA" id="ARBA00022853"/>
    </source>
</evidence>
<dbReference type="PROSITE" id="PS51450">
    <property type="entry name" value="LRR"/>
    <property type="match status" value="2"/>
</dbReference>
<dbReference type="RefSeq" id="WP_320182730.1">
    <property type="nucleotide sequence ID" value="NZ_CP138332.1"/>
</dbReference>
<dbReference type="InterPro" id="IPR055414">
    <property type="entry name" value="LRR_R13L4/SHOC2-like"/>
</dbReference>
<organism evidence="20 21">
    <name type="scientific">Sphingobacterium bambusae</name>
    <dbReference type="NCBI Taxonomy" id="662858"/>
    <lineage>
        <taxon>Bacteria</taxon>
        <taxon>Pseudomonadati</taxon>
        <taxon>Bacteroidota</taxon>
        <taxon>Sphingobacteriia</taxon>
        <taxon>Sphingobacteriales</taxon>
        <taxon>Sphingobacteriaceae</taxon>
        <taxon>Sphingobacterium</taxon>
    </lineage>
</organism>
<evidence type="ECO:0000256" key="13">
    <source>
        <dbReference type="ARBA" id="ARBA00023136"/>
    </source>
</evidence>
<comment type="caution">
    <text evidence="20">The sequence shown here is derived from an EMBL/GenBank/DDBJ whole genome shotgun (WGS) entry which is preliminary data.</text>
</comment>
<evidence type="ECO:0000256" key="17">
    <source>
        <dbReference type="ARBA" id="ARBA00037847"/>
    </source>
</evidence>
<dbReference type="PROSITE" id="PS50005">
    <property type="entry name" value="TPR"/>
    <property type="match status" value="1"/>
</dbReference>
<dbReference type="EMBL" id="JBHUPB010000004">
    <property type="protein sequence ID" value="MFD2967034.1"/>
    <property type="molecule type" value="Genomic_DNA"/>
</dbReference>
<dbReference type="Gene3D" id="3.80.10.10">
    <property type="entry name" value="Ribonuclease Inhibitor"/>
    <property type="match status" value="3"/>
</dbReference>
<keyword evidence="13" id="KW-0472">Membrane</keyword>
<keyword evidence="18" id="KW-0802">TPR repeat</keyword>
<keyword evidence="11" id="KW-0156">Chromatin regulator</keyword>
<dbReference type="Proteomes" id="UP001597525">
    <property type="component" value="Unassembled WGS sequence"/>
</dbReference>
<feature type="repeat" description="TPR" evidence="18">
    <location>
        <begin position="649"/>
        <end position="682"/>
    </location>
</feature>
<keyword evidence="10" id="KW-0227">DNA damage</keyword>
<evidence type="ECO:0000256" key="16">
    <source>
        <dbReference type="ARBA" id="ARBA00023204"/>
    </source>
</evidence>
<keyword evidence="4" id="KW-0158">Chromosome</keyword>
<keyword evidence="14" id="KW-0675">Receptor</keyword>
<evidence type="ECO:0000256" key="15">
    <source>
        <dbReference type="ARBA" id="ARBA00023180"/>
    </source>
</evidence>
<dbReference type="SMART" id="SM00369">
    <property type="entry name" value="LRR_TYP"/>
    <property type="match status" value="10"/>
</dbReference>
<dbReference type="SUPFAM" id="SSF52058">
    <property type="entry name" value="L domain-like"/>
    <property type="match status" value="3"/>
</dbReference>
<evidence type="ECO:0000313" key="20">
    <source>
        <dbReference type="EMBL" id="MFD2967034.1"/>
    </source>
</evidence>
<evidence type="ECO:0000259" key="19">
    <source>
        <dbReference type="Pfam" id="PF23598"/>
    </source>
</evidence>
<sequence>MPLFPNLKAISFNEFRPFQDHSNGHTTLHLPVECYELRRLAAIEFKGRSTINVERELPRIAELPDLRYLIFTASNPGDFPRNIHDLKNLRGISFGYDASLAGVKVPSTLEEIEIVSVNDSARVEEALQMIANPKTVKELGLSYFKIGQGVNNSIKFPMLRSVYLYANKIQDLGSFLSSFRGSRHLRNLHVERGSIVSISSALYSFPALRYLTVFNTRGGVTIPDGISKLKNLVHLNLSSNERVAIPKDLCQLGNLGRLDLSYSGMAELPKDVGQLSNLTDLKLEGNRIAMLPNSVADLRKLKNLDLHANPLVQLPSLGSLTMLDSLDLSYCNLIMLPEDIGDMKNLRYLSVENNFLKQLPSSIMQLKNLHKLVLAYNLLAELSEDIGLLEELENLDVSVNHLKQLPASIGSLKRLKTLNVSHNLLTTMPDEIGTLSSLEYLQAQNNVPTHHSLYDGSRKIYRKDDPKTDREVFVSSLNSFPKDLSSWSNMKSINLSHNDFSSFDVMKALLTIPAKGFNIDLSNAHVRTLPDSGWDNFLVTALRLNGNQIDTLPEDIVSAPILSVLNLQNNNLPKTPKNYNTHAGKRNEVLLYFEQVGLLHEEELPKNNDMAVALMEKSYQYFLYDKDYRSSLEMYQKALRFDPDVVLRSLDVRNLGEAYYHMQHYREAIHYLTRAIQQDTVGPVRIMNFVVPDFEYRAKSYLALQDTSSALQDYLELAQRFDRAYWTHIGMLYQQMSLKNSASEAYQRVIDYYQTQIDHPDVNKDQKELAMLCIMETYILSHKYDAAGQYAKAIDGKFTEENLLPIFDYLKAVTDLALGKQTDFSPALFKGKVSRRWGYDLLLSWLKTAKLEDSKSSLINDMTATMLAKRTK</sequence>
<keyword evidence="21" id="KW-1185">Reference proteome</keyword>
<evidence type="ECO:0000256" key="18">
    <source>
        <dbReference type="PROSITE-ProRule" id="PRU00339"/>
    </source>
</evidence>
<evidence type="ECO:0000256" key="6">
    <source>
        <dbReference type="ARBA" id="ARBA00022614"/>
    </source>
</evidence>
<dbReference type="Gene3D" id="1.25.40.10">
    <property type="entry name" value="Tetratricopeptide repeat domain"/>
    <property type="match status" value="1"/>
</dbReference>
<evidence type="ECO:0000313" key="21">
    <source>
        <dbReference type="Proteomes" id="UP001597525"/>
    </source>
</evidence>
<evidence type="ECO:0000256" key="9">
    <source>
        <dbReference type="ARBA" id="ARBA00022737"/>
    </source>
</evidence>
<comment type="similarity">
    <text evidence="3">Belongs to the Tonsoku family.</text>
</comment>
<evidence type="ECO:0000256" key="5">
    <source>
        <dbReference type="ARBA" id="ARBA00022475"/>
    </source>
</evidence>
<evidence type="ECO:0000256" key="1">
    <source>
        <dbReference type="ARBA" id="ARBA00004236"/>
    </source>
</evidence>
<evidence type="ECO:0000256" key="4">
    <source>
        <dbReference type="ARBA" id="ARBA00022454"/>
    </source>
</evidence>
<evidence type="ECO:0000256" key="3">
    <source>
        <dbReference type="ARBA" id="ARBA00010999"/>
    </source>
</evidence>
<dbReference type="InterPro" id="IPR001611">
    <property type="entry name" value="Leu-rich_rpt"/>
</dbReference>
<evidence type="ECO:0000256" key="12">
    <source>
        <dbReference type="ARBA" id="ARBA00022989"/>
    </source>
</evidence>
<evidence type="ECO:0000256" key="2">
    <source>
        <dbReference type="ARBA" id="ARBA00004286"/>
    </source>
</evidence>
<keyword evidence="12" id="KW-1133">Transmembrane helix</keyword>
<keyword evidence="5" id="KW-1003">Cell membrane</keyword>
<keyword evidence="7" id="KW-0812">Transmembrane</keyword>
<keyword evidence="8" id="KW-0732">Signal</keyword>
<keyword evidence="16" id="KW-0234">DNA repair</keyword>
<dbReference type="InterPro" id="IPR011990">
    <property type="entry name" value="TPR-like_helical_dom_sf"/>
</dbReference>
<accession>A0ABW6BG45</accession>
<proteinExistence type="inferred from homology"/>
<protein>
    <recommendedName>
        <fullName evidence="19">Disease resistance R13L4/SHOC-2-like LRR domain-containing protein</fullName>
    </recommendedName>
</protein>
<evidence type="ECO:0000256" key="10">
    <source>
        <dbReference type="ARBA" id="ARBA00022763"/>
    </source>
</evidence>
<dbReference type="SUPFAM" id="SSF48452">
    <property type="entry name" value="TPR-like"/>
    <property type="match status" value="1"/>
</dbReference>